<evidence type="ECO:0000313" key="2">
    <source>
        <dbReference type="EMBL" id="VFU17413.1"/>
    </source>
</evidence>
<dbReference type="EMBL" id="CAADRM010000132">
    <property type="protein sequence ID" value="VFU17413.1"/>
    <property type="molecule type" value="Genomic_DNA"/>
</dbReference>
<dbReference type="SUPFAM" id="SSF141371">
    <property type="entry name" value="PilZ domain-like"/>
    <property type="match status" value="1"/>
</dbReference>
<protein>
    <submittedName>
        <fullName evidence="2">PilZ domain protein</fullName>
    </submittedName>
</protein>
<organism evidence="2">
    <name type="scientific">anaerobic digester metagenome</name>
    <dbReference type="NCBI Taxonomy" id="1263854"/>
    <lineage>
        <taxon>unclassified sequences</taxon>
        <taxon>metagenomes</taxon>
        <taxon>ecological metagenomes</taxon>
    </lineage>
</organism>
<dbReference type="AlphaFoldDB" id="A0A485M5H6"/>
<dbReference type="GO" id="GO:0035438">
    <property type="term" value="F:cyclic-di-GMP binding"/>
    <property type="evidence" value="ECO:0007669"/>
    <property type="project" value="InterPro"/>
</dbReference>
<sequence length="115" mass="12741">MISLRRAGGIEFMEEQRAHKRSRVNMKVAYRDEGSAYKLGTVSNISRGGMFILTGAPPGDIGGYLLASIDVEEFGKIIWVQGHIVRKDQSGMAVKFTRSDDKGLDMLLSYQGIPF</sequence>
<name>A0A485M5H6_9ZZZZ</name>
<evidence type="ECO:0000259" key="1">
    <source>
        <dbReference type="Pfam" id="PF07238"/>
    </source>
</evidence>
<proteinExistence type="predicted"/>
<dbReference type="InterPro" id="IPR009875">
    <property type="entry name" value="PilZ_domain"/>
</dbReference>
<gene>
    <name evidence="2" type="ORF">SCFA_660057</name>
</gene>
<reference evidence="2" key="1">
    <citation type="submission" date="2019-03" db="EMBL/GenBank/DDBJ databases">
        <authorList>
            <person name="Hao L."/>
        </authorList>
    </citation>
    <scope>NUCLEOTIDE SEQUENCE</scope>
</reference>
<dbReference type="Gene3D" id="2.40.10.220">
    <property type="entry name" value="predicted glycosyltransferase like domains"/>
    <property type="match status" value="1"/>
</dbReference>
<accession>A0A485M5H6</accession>
<dbReference type="Pfam" id="PF07238">
    <property type="entry name" value="PilZ"/>
    <property type="match status" value="1"/>
</dbReference>
<feature type="domain" description="PilZ" evidence="1">
    <location>
        <begin position="15"/>
        <end position="107"/>
    </location>
</feature>